<keyword evidence="4" id="KW-1185">Reference proteome</keyword>
<dbReference type="EMBL" id="JAZHGA010000025">
    <property type="protein sequence ID" value="MEM5343528.1"/>
    <property type="molecule type" value="Genomic_DNA"/>
</dbReference>
<accession>A0A5C6VG95</accession>
<comment type="caution">
    <text evidence="2">The sequence shown here is derived from an EMBL/GenBank/DDBJ whole genome shotgun (WGS) entry which is preliminary data.</text>
</comment>
<proteinExistence type="predicted"/>
<dbReference type="Proteomes" id="UP000321776">
    <property type="component" value="Unassembled WGS sequence"/>
</dbReference>
<evidence type="ECO:0000313" key="2">
    <source>
        <dbReference type="EMBL" id="TXC84353.1"/>
    </source>
</evidence>
<evidence type="ECO:0000313" key="4">
    <source>
        <dbReference type="Proteomes" id="UP001481677"/>
    </source>
</evidence>
<sequence length="103" mass="11744">MTIAVMPGDGRDIAETLGRYFEAQRVAFRIEELSNGMLYIGVDADGQRASVAVSFDDAAFDAYRQWDVVQKRHSPTRIAVEFEKLRQRRNTTALAGDFRINRF</sequence>
<organism evidence="2 3">
    <name type="scientific">Paraburkholderia azotifigens</name>
    <dbReference type="NCBI Taxonomy" id="2057004"/>
    <lineage>
        <taxon>Bacteria</taxon>
        <taxon>Pseudomonadati</taxon>
        <taxon>Pseudomonadota</taxon>
        <taxon>Betaproteobacteria</taxon>
        <taxon>Burkholderiales</taxon>
        <taxon>Burkholderiaceae</taxon>
        <taxon>Paraburkholderia</taxon>
    </lineage>
</organism>
<dbReference type="AlphaFoldDB" id="A0A5C6VG95"/>
<dbReference type="RefSeq" id="WP_147236415.1">
    <property type="nucleotide sequence ID" value="NZ_JAZHFZ010000027.1"/>
</dbReference>
<reference evidence="1 4" key="3">
    <citation type="submission" date="2024-01" db="EMBL/GenBank/DDBJ databases">
        <title>The diversity of rhizobia nodulating Mimosa spp. in eleven states of Brazil covering several biomes is determined by host plant, location, and edaphic factors.</title>
        <authorList>
            <person name="Rouws L."/>
            <person name="Barauna A."/>
            <person name="Beukes C."/>
            <person name="De Faria S.M."/>
            <person name="Gross E."/>
            <person name="Dos Reis Junior F.B."/>
            <person name="Simon M."/>
            <person name="Maluk M."/>
            <person name="Odee D.W."/>
            <person name="Kenicer G."/>
            <person name="Young J.P.W."/>
            <person name="Reis V.M."/>
            <person name="Zilli J."/>
            <person name="James E.K."/>
        </authorList>
    </citation>
    <scope>NUCLEOTIDE SEQUENCE [LARGE SCALE GENOMIC DNA]</scope>
    <source>
        <strain evidence="1 4">JPY530</strain>
    </source>
</reference>
<reference evidence="2" key="2">
    <citation type="submission" date="2019-08" db="EMBL/GenBank/DDBJ databases">
        <authorList>
            <person name="Im W.-T."/>
        </authorList>
    </citation>
    <scope>NUCLEOTIDE SEQUENCE</scope>
    <source>
        <strain evidence="2">NF 2-5-3</strain>
    </source>
</reference>
<evidence type="ECO:0000313" key="1">
    <source>
        <dbReference type="EMBL" id="MEM5343528.1"/>
    </source>
</evidence>
<evidence type="ECO:0000313" key="3">
    <source>
        <dbReference type="Proteomes" id="UP000321776"/>
    </source>
</evidence>
<name>A0A5C6VG95_9BURK</name>
<protein>
    <submittedName>
        <fullName evidence="2">Uncharacterized protein</fullName>
    </submittedName>
</protein>
<gene>
    <name evidence="2" type="ORF">FRZ40_29145</name>
    <name evidence="1" type="ORF">V4C56_28390</name>
</gene>
<dbReference type="EMBL" id="VOQS01000003">
    <property type="protein sequence ID" value="TXC84353.1"/>
    <property type="molecule type" value="Genomic_DNA"/>
</dbReference>
<reference evidence="2 3" key="1">
    <citation type="journal article" date="2018" name="Int. J. Syst. Evol. Microbiol.">
        <title>Paraburkholderia azotifigens sp. nov., a nitrogen-fixing bacterium isolated from paddy soil.</title>
        <authorList>
            <person name="Choi G.M."/>
            <person name="Im W.T."/>
        </authorList>
    </citation>
    <scope>NUCLEOTIDE SEQUENCE [LARGE SCALE GENOMIC DNA]</scope>
    <source>
        <strain evidence="2 3">NF 2-5-3</strain>
    </source>
</reference>
<dbReference type="Proteomes" id="UP001481677">
    <property type="component" value="Unassembled WGS sequence"/>
</dbReference>